<dbReference type="Proteomes" id="UP000005408">
    <property type="component" value="Unassembled WGS sequence"/>
</dbReference>
<name>A0A8W8I4T8_MAGGI</name>
<evidence type="ECO:0000256" key="2">
    <source>
        <dbReference type="ARBA" id="ARBA00022679"/>
    </source>
</evidence>
<dbReference type="GO" id="GO:0016432">
    <property type="term" value="F:tRNA-uridine aminocarboxypropyltransferase activity"/>
    <property type="evidence" value="ECO:0007669"/>
    <property type="project" value="UniProtKB-EC"/>
</dbReference>
<keyword evidence="4" id="KW-0819">tRNA processing</keyword>
<reference evidence="8" key="1">
    <citation type="submission" date="2022-08" db="UniProtKB">
        <authorList>
            <consortium name="EnsemblMetazoa"/>
        </authorList>
    </citation>
    <scope>IDENTIFICATION</scope>
    <source>
        <strain evidence="8">05x7-T-G4-1.051#20</strain>
    </source>
</reference>
<protein>
    <recommendedName>
        <fullName evidence="1">tRNA-uridine aminocarboxypropyltransferase</fullName>
        <ecNumber evidence="1">2.5.1.25</ecNumber>
    </recommendedName>
</protein>
<keyword evidence="3" id="KW-0949">S-adenosyl-L-methionine</keyword>
<proteinExistence type="inferred from homology"/>
<evidence type="ECO:0000256" key="4">
    <source>
        <dbReference type="ARBA" id="ARBA00022694"/>
    </source>
</evidence>
<dbReference type="OMA" id="GTWRKAF"/>
<dbReference type="AlphaFoldDB" id="A0A8W8I4T8"/>
<evidence type="ECO:0000256" key="5">
    <source>
        <dbReference type="ARBA" id="ARBA00034489"/>
    </source>
</evidence>
<evidence type="ECO:0000256" key="1">
    <source>
        <dbReference type="ARBA" id="ARBA00012386"/>
    </source>
</evidence>
<evidence type="ECO:0000259" key="7">
    <source>
        <dbReference type="SMART" id="SM01144"/>
    </source>
</evidence>
<comment type="similarity">
    <text evidence="5">Belongs to the TDD superfamily. DTWD2 family.</text>
</comment>
<keyword evidence="9" id="KW-1185">Reference proteome</keyword>
<dbReference type="Pfam" id="PF03942">
    <property type="entry name" value="DTW"/>
    <property type="match status" value="1"/>
</dbReference>
<dbReference type="InterPro" id="IPR039262">
    <property type="entry name" value="DTWD2/TAPT"/>
</dbReference>
<sequence>MMMTEDGKSSPEFLDILYSYANEEDEEIRVPQNKRPSCSRCSRPITVCLCPYLPEKPVAIETNVYILQHPLEESRNLTTVPILCECLPTDKVQIIKGKKFSLRRFPKVAELMKSPNTLLLYPDSEAEDIEAIPQAPGGQPYNLVLLDGTWGQAKGMFLHNEVFSWPKKVKLNHSTKSKFVIRTQPNDMSLSTLESTAVALAALERRPEIVDILSRPLEALCDFQLQHGACKHDSKVYKIENGLWNKTLKKKYLKKFEKDGQTVNSLMDSSNSIEPSS</sequence>
<dbReference type="GO" id="GO:0008033">
    <property type="term" value="P:tRNA processing"/>
    <property type="evidence" value="ECO:0007669"/>
    <property type="project" value="UniProtKB-KW"/>
</dbReference>
<evidence type="ECO:0000256" key="6">
    <source>
        <dbReference type="ARBA" id="ARBA00048718"/>
    </source>
</evidence>
<comment type="catalytic activity">
    <reaction evidence="6">
        <text>a uridine in tRNA + S-adenosyl-L-methionine = a 3-[(3S)-3-amino-3-carboxypropyl]uridine in tRNA + S-methyl-5'-thioadenosine + H(+)</text>
        <dbReference type="Rhea" id="RHEA:62432"/>
        <dbReference type="Rhea" id="RHEA-COMP:13339"/>
        <dbReference type="Rhea" id="RHEA-COMP:16092"/>
        <dbReference type="ChEBI" id="CHEBI:15378"/>
        <dbReference type="ChEBI" id="CHEBI:17509"/>
        <dbReference type="ChEBI" id="CHEBI:59789"/>
        <dbReference type="ChEBI" id="CHEBI:65315"/>
        <dbReference type="ChEBI" id="CHEBI:82930"/>
        <dbReference type="EC" id="2.5.1.25"/>
    </reaction>
</comment>
<dbReference type="InterPro" id="IPR005636">
    <property type="entry name" value="DTW"/>
</dbReference>
<dbReference type="SMART" id="SM01144">
    <property type="entry name" value="DTW"/>
    <property type="match status" value="1"/>
</dbReference>
<dbReference type="PANTHER" id="PTHR21392:SF0">
    <property type="entry name" value="TRNA-URIDINE AMINOCARBOXYPROPYLTRANSFERASE 2"/>
    <property type="match status" value="1"/>
</dbReference>
<evidence type="ECO:0000313" key="8">
    <source>
        <dbReference type="EnsemblMetazoa" id="G12353.2:cds"/>
    </source>
</evidence>
<accession>A0A8W8I4T8</accession>
<dbReference type="EnsemblMetazoa" id="G12353.2">
    <property type="protein sequence ID" value="G12353.2:cds"/>
    <property type="gene ID" value="G12353"/>
</dbReference>
<dbReference type="OrthoDB" id="408541at2759"/>
<keyword evidence="2" id="KW-0808">Transferase</keyword>
<evidence type="ECO:0000256" key="3">
    <source>
        <dbReference type="ARBA" id="ARBA00022691"/>
    </source>
</evidence>
<dbReference type="PANTHER" id="PTHR21392">
    <property type="entry name" value="TRNA-URIDINE AMINOCARBOXYPROPYLTRANSFERASE 2"/>
    <property type="match status" value="1"/>
</dbReference>
<evidence type="ECO:0000313" key="9">
    <source>
        <dbReference type="Proteomes" id="UP000005408"/>
    </source>
</evidence>
<dbReference type="EC" id="2.5.1.25" evidence="1"/>
<organism evidence="8 9">
    <name type="scientific">Magallana gigas</name>
    <name type="common">Pacific oyster</name>
    <name type="synonym">Crassostrea gigas</name>
    <dbReference type="NCBI Taxonomy" id="29159"/>
    <lineage>
        <taxon>Eukaryota</taxon>
        <taxon>Metazoa</taxon>
        <taxon>Spiralia</taxon>
        <taxon>Lophotrochozoa</taxon>
        <taxon>Mollusca</taxon>
        <taxon>Bivalvia</taxon>
        <taxon>Autobranchia</taxon>
        <taxon>Pteriomorphia</taxon>
        <taxon>Ostreida</taxon>
        <taxon>Ostreoidea</taxon>
        <taxon>Ostreidae</taxon>
        <taxon>Magallana</taxon>
    </lineage>
</organism>
<feature type="domain" description="DTW" evidence="7">
    <location>
        <begin position="34"/>
        <end position="229"/>
    </location>
</feature>